<reference evidence="2" key="1">
    <citation type="submission" date="2023-07" db="EMBL/GenBank/DDBJ databases">
        <title>draft genome sequence of fig (Ficus carica).</title>
        <authorList>
            <person name="Takahashi T."/>
            <person name="Nishimura K."/>
        </authorList>
    </citation>
    <scope>NUCLEOTIDE SEQUENCE</scope>
</reference>
<gene>
    <name evidence="2" type="ORF">TIFTF001_024406</name>
</gene>
<accession>A0AA88AHX5</accession>
<dbReference type="Proteomes" id="UP001187192">
    <property type="component" value="Unassembled WGS sequence"/>
</dbReference>
<evidence type="ECO:0000256" key="1">
    <source>
        <dbReference type="SAM" id="MobiDB-lite"/>
    </source>
</evidence>
<organism evidence="2 3">
    <name type="scientific">Ficus carica</name>
    <name type="common">Common fig</name>
    <dbReference type="NCBI Taxonomy" id="3494"/>
    <lineage>
        <taxon>Eukaryota</taxon>
        <taxon>Viridiplantae</taxon>
        <taxon>Streptophyta</taxon>
        <taxon>Embryophyta</taxon>
        <taxon>Tracheophyta</taxon>
        <taxon>Spermatophyta</taxon>
        <taxon>Magnoliopsida</taxon>
        <taxon>eudicotyledons</taxon>
        <taxon>Gunneridae</taxon>
        <taxon>Pentapetalae</taxon>
        <taxon>rosids</taxon>
        <taxon>fabids</taxon>
        <taxon>Rosales</taxon>
        <taxon>Moraceae</taxon>
        <taxon>Ficeae</taxon>
        <taxon>Ficus</taxon>
    </lineage>
</organism>
<keyword evidence="3" id="KW-1185">Reference proteome</keyword>
<evidence type="ECO:0000313" key="2">
    <source>
        <dbReference type="EMBL" id="GMN55278.1"/>
    </source>
</evidence>
<sequence>MQISISLTNKKYDHEQSPNSPNNLLELYLRREEVGGLGNKSNIWCAEAGEVGGAEVVEPEDAADASGAVVDGSGTSFCEIPSVKSLGPHCESHPRREIPPLRTCCSGS</sequence>
<name>A0AA88AHX5_FICCA</name>
<feature type="region of interest" description="Disordered" evidence="1">
    <location>
        <begin position="1"/>
        <end position="21"/>
    </location>
</feature>
<dbReference type="EMBL" id="BTGU01000056">
    <property type="protein sequence ID" value="GMN55278.1"/>
    <property type="molecule type" value="Genomic_DNA"/>
</dbReference>
<comment type="caution">
    <text evidence="2">The sequence shown here is derived from an EMBL/GenBank/DDBJ whole genome shotgun (WGS) entry which is preliminary data.</text>
</comment>
<dbReference type="AlphaFoldDB" id="A0AA88AHX5"/>
<protein>
    <submittedName>
        <fullName evidence="2">Uncharacterized protein</fullName>
    </submittedName>
</protein>
<proteinExistence type="predicted"/>
<evidence type="ECO:0000313" key="3">
    <source>
        <dbReference type="Proteomes" id="UP001187192"/>
    </source>
</evidence>